<dbReference type="InterPro" id="IPR056670">
    <property type="entry name" value="DUF7768"/>
</dbReference>
<name>A0A385E2R2_9CAUD</name>
<organism evidence="3 4">
    <name type="scientific">Gordonia phage Schmidt</name>
    <dbReference type="NCBI Taxonomy" id="2301697"/>
    <lineage>
        <taxon>Viruses</taxon>
        <taxon>Duplodnaviria</taxon>
        <taxon>Heunggongvirae</taxon>
        <taxon>Uroviricota</taxon>
        <taxon>Caudoviricetes</taxon>
        <taxon>Ruthgordonvirinae</taxon>
        <taxon>Schmidtvirus</taxon>
        <taxon>Schmidtvirus schmidt</taxon>
    </lineage>
</organism>
<gene>
    <name evidence="3" type="primary">67</name>
    <name evidence="3" type="ORF">SEA_SCHMIDT_67</name>
</gene>
<evidence type="ECO:0000259" key="2">
    <source>
        <dbReference type="Pfam" id="PF24963"/>
    </source>
</evidence>
<evidence type="ECO:0000313" key="3">
    <source>
        <dbReference type="EMBL" id="AXQ65198.1"/>
    </source>
</evidence>
<feature type="region of interest" description="Disordered" evidence="1">
    <location>
        <begin position="1"/>
        <end position="22"/>
    </location>
</feature>
<feature type="domain" description="DUF7768" evidence="2">
    <location>
        <begin position="24"/>
        <end position="121"/>
    </location>
</feature>
<dbReference type="Pfam" id="PF24963">
    <property type="entry name" value="DUF7768"/>
    <property type="match status" value="1"/>
</dbReference>
<protein>
    <submittedName>
        <fullName evidence="3">Glycosylase</fullName>
    </submittedName>
</protein>
<dbReference type="RefSeq" id="YP_010051007.1">
    <property type="nucleotide sequence ID" value="NC_054436.1"/>
</dbReference>
<dbReference type="Proteomes" id="UP000262719">
    <property type="component" value="Segment"/>
</dbReference>
<accession>A0A385E2R2</accession>
<keyword evidence="4" id="KW-1185">Reference proteome</keyword>
<evidence type="ECO:0000256" key="1">
    <source>
        <dbReference type="SAM" id="MobiDB-lite"/>
    </source>
</evidence>
<sequence length="132" mass="14752">MTLEQNAGSQMPARAENSRSERRLVVVESPFAGDQTRNVEYAQDAMRDSLARGEAPLASHLLYTQVLDDREPEQRRQGIAAGLAWNKHADLIAVYTDRGITQGMQDGIVFASLHGVPVEYRSLEEWRRGGIE</sequence>
<dbReference type="KEGG" id="vg:63911744"/>
<dbReference type="GeneID" id="63911744"/>
<reference evidence="3 4" key="1">
    <citation type="submission" date="2018-07" db="EMBL/GenBank/DDBJ databases">
        <authorList>
            <person name="Roberston F.H."/>
            <person name="Ghiringhelli B.C."/>
            <person name="Garcia S."/>
            <person name="Henry S."/>
            <person name="Naegele L."/>
            <person name="Slowan-Pomeroy T."/>
            <person name="Briggs L.A."/>
            <person name="Warner M.H."/>
            <person name="Garlena R.A."/>
            <person name="Russell D.A."/>
            <person name="Pope W.H."/>
            <person name="Jacobs-Sera D."/>
            <person name="Hatfull G.F."/>
        </authorList>
    </citation>
    <scope>NUCLEOTIDE SEQUENCE [LARGE SCALE GENOMIC DNA]</scope>
</reference>
<dbReference type="EMBL" id="MH651189">
    <property type="protein sequence ID" value="AXQ65198.1"/>
    <property type="molecule type" value="Genomic_DNA"/>
</dbReference>
<evidence type="ECO:0000313" key="4">
    <source>
        <dbReference type="Proteomes" id="UP000262719"/>
    </source>
</evidence>
<proteinExistence type="predicted"/>